<accession>A0A9D5CJJ8</accession>
<name>A0A9D5CJJ8_9LILI</name>
<keyword evidence="4" id="KW-1185">Reference proteome</keyword>
<feature type="region of interest" description="Disordered" evidence="2">
    <location>
        <begin position="35"/>
        <end position="61"/>
    </location>
</feature>
<dbReference type="PANTHER" id="PTHR35712">
    <property type="entry name" value="MYOSIN HEAVY CHAIN-LIKE PROTEIN"/>
    <property type="match status" value="1"/>
</dbReference>
<feature type="coiled-coil region" evidence="1">
    <location>
        <begin position="444"/>
        <end position="500"/>
    </location>
</feature>
<feature type="compositionally biased region" description="Basic and acidic residues" evidence="2">
    <location>
        <begin position="514"/>
        <end position="524"/>
    </location>
</feature>
<dbReference type="PANTHER" id="PTHR35712:SF1">
    <property type="entry name" value="MYOSIN HEAVY CHAIN-LIKE PROTEIN"/>
    <property type="match status" value="1"/>
</dbReference>
<feature type="compositionally biased region" description="Low complexity" evidence="2">
    <location>
        <begin position="504"/>
        <end position="513"/>
    </location>
</feature>
<evidence type="ECO:0000256" key="1">
    <source>
        <dbReference type="SAM" id="Coils"/>
    </source>
</evidence>
<reference evidence="3" key="1">
    <citation type="submission" date="2021-03" db="EMBL/GenBank/DDBJ databases">
        <authorList>
            <person name="Li Z."/>
            <person name="Yang C."/>
        </authorList>
    </citation>
    <scope>NUCLEOTIDE SEQUENCE</scope>
    <source>
        <strain evidence="3">Dzin_1.0</strain>
        <tissue evidence="3">Leaf</tissue>
    </source>
</reference>
<proteinExistence type="predicted"/>
<dbReference type="EMBL" id="JAGGNH010000004">
    <property type="protein sequence ID" value="KAJ0973688.1"/>
    <property type="molecule type" value="Genomic_DNA"/>
</dbReference>
<protein>
    <submittedName>
        <fullName evidence="3">Uncharacterized protein</fullName>
    </submittedName>
</protein>
<keyword evidence="1" id="KW-0175">Coiled coil</keyword>
<dbReference type="AlphaFoldDB" id="A0A9D5CJJ8"/>
<reference evidence="3" key="2">
    <citation type="journal article" date="2022" name="Hortic Res">
        <title>The genome of Dioscorea zingiberensis sheds light on the biosynthesis, origin and evolution of the medicinally important diosgenin saponins.</title>
        <authorList>
            <person name="Li Y."/>
            <person name="Tan C."/>
            <person name="Li Z."/>
            <person name="Guo J."/>
            <person name="Li S."/>
            <person name="Chen X."/>
            <person name="Wang C."/>
            <person name="Dai X."/>
            <person name="Yang H."/>
            <person name="Song W."/>
            <person name="Hou L."/>
            <person name="Xu J."/>
            <person name="Tong Z."/>
            <person name="Xu A."/>
            <person name="Yuan X."/>
            <person name="Wang W."/>
            <person name="Yang Q."/>
            <person name="Chen L."/>
            <person name="Sun Z."/>
            <person name="Wang K."/>
            <person name="Pan B."/>
            <person name="Chen J."/>
            <person name="Bao Y."/>
            <person name="Liu F."/>
            <person name="Qi X."/>
            <person name="Gang D.R."/>
            <person name="Wen J."/>
            <person name="Li J."/>
        </authorList>
    </citation>
    <scope>NUCLEOTIDE SEQUENCE</scope>
    <source>
        <strain evidence="3">Dzin_1.0</strain>
    </source>
</reference>
<organism evidence="3 4">
    <name type="scientific">Dioscorea zingiberensis</name>
    <dbReference type="NCBI Taxonomy" id="325984"/>
    <lineage>
        <taxon>Eukaryota</taxon>
        <taxon>Viridiplantae</taxon>
        <taxon>Streptophyta</taxon>
        <taxon>Embryophyta</taxon>
        <taxon>Tracheophyta</taxon>
        <taxon>Spermatophyta</taxon>
        <taxon>Magnoliopsida</taxon>
        <taxon>Liliopsida</taxon>
        <taxon>Dioscoreales</taxon>
        <taxon>Dioscoreaceae</taxon>
        <taxon>Dioscorea</taxon>
    </lineage>
</organism>
<comment type="caution">
    <text evidence="3">The sequence shown here is derived from an EMBL/GenBank/DDBJ whole genome shotgun (WGS) entry which is preliminary data.</text>
</comment>
<gene>
    <name evidence="3" type="ORF">J5N97_015653</name>
</gene>
<feature type="region of interest" description="Disordered" evidence="2">
    <location>
        <begin position="504"/>
        <end position="524"/>
    </location>
</feature>
<dbReference type="OrthoDB" id="1719803at2759"/>
<evidence type="ECO:0000313" key="4">
    <source>
        <dbReference type="Proteomes" id="UP001085076"/>
    </source>
</evidence>
<dbReference type="Proteomes" id="UP001085076">
    <property type="component" value="Miscellaneous, Linkage group lg04"/>
</dbReference>
<sequence>MHGCREEAYDKNPSFYLVPPYACGCRPLGFDQRNRDGARAREHRRSQRAMDEEGNSDASLTHQIKQLQRERDELRKDIEQLCMQQAGPSYLAVATRMHFQRTAGLEQEIENLNKKLARCTRDKQNLQEELSEAYRIKSQLADLHSAEVLKNKEAEKQLKFFQSSVAAVFAERDQALMESEKAKEHEETISQKLTELENRVEELRSAYLDEQKLNSTLQLELMQAKEQNEYFEKVVDKFFEIHERNAGFNAYNTWKEKCSCLLVDPSDKWTFNDDSESYTLKYIASLEEELGTLRSSVDKLQNNIRMGLDIEHHLKRKVKSLESEQIVLDDMITNGLSTLRDFQKQQRMEVTKILEDETSQLKSILVEIQNKFSQIHMERELKIEALQREKVSEDTECRDVHITIDSSVLPEKGDLPMASSTKKTLDASDGLSQALEEKVAVLLLLSQQEERHLLERDVNKALQKKVEELQRNLSQVTHEKVKALMELAQLKREYQLLHENSINSIKHSNSSNDSSEKGTAVHEQEGKLKNLFKRTYLRHWIGKGFSEHENEFSQGSTESSSVNKKIFSMDLARLKIENAALQESLANMERLTSSIHKLHVSLLKAKDDVKSDSPVDNIIETLERILVEANHMKTAIGSSLPVSWSADVDASIIYANLYEPIDSPEASKNEKVDPISAAGFEMVELLILATQLQKEIFIGKSDKSIV</sequence>
<feature type="coiled-coil region" evidence="1">
    <location>
        <begin position="179"/>
        <end position="213"/>
    </location>
</feature>
<evidence type="ECO:0000256" key="2">
    <source>
        <dbReference type="SAM" id="MobiDB-lite"/>
    </source>
</evidence>
<evidence type="ECO:0000313" key="3">
    <source>
        <dbReference type="EMBL" id="KAJ0973688.1"/>
    </source>
</evidence>